<evidence type="ECO:0000259" key="1">
    <source>
        <dbReference type="Pfam" id="PF02625"/>
    </source>
</evidence>
<dbReference type="PANTHER" id="PTHR30388:SF6">
    <property type="entry name" value="XANTHINE DEHYDROGENASE SUBUNIT A-RELATED"/>
    <property type="match status" value="1"/>
</dbReference>
<dbReference type="Pfam" id="PF13478">
    <property type="entry name" value="XdhC_C"/>
    <property type="match status" value="1"/>
</dbReference>
<dbReference type="InterPro" id="IPR014308">
    <property type="entry name" value="Xanthine_DH_XdhC"/>
</dbReference>
<dbReference type="PATRIC" id="fig|80854.5.peg.1391"/>
<keyword evidence="5" id="KW-1185">Reference proteome</keyword>
<dbReference type="KEGG" id="mvs:MVIS_1311"/>
<evidence type="ECO:0000313" key="6">
    <source>
        <dbReference type="Proteomes" id="UP000183794"/>
    </source>
</evidence>
<accession>A0A090IH83</accession>
<dbReference type="Gene3D" id="3.40.50.720">
    <property type="entry name" value="NAD(P)-binding Rossmann-like Domain"/>
    <property type="match status" value="1"/>
</dbReference>
<evidence type="ECO:0000313" key="4">
    <source>
        <dbReference type="EMBL" id="SGY88186.1"/>
    </source>
</evidence>
<dbReference type="PANTHER" id="PTHR30388">
    <property type="entry name" value="ALDEHYDE OXIDOREDUCTASE MOLYBDENUM COFACTOR ASSEMBLY PROTEIN"/>
    <property type="match status" value="1"/>
</dbReference>
<dbReference type="Proteomes" id="UP000182660">
    <property type="component" value="Unassembled WGS sequence"/>
</dbReference>
<gene>
    <name evidence="3" type="ORF">MT2528_0881</name>
    <name evidence="4" type="ORF">NVI5450_0843</name>
</gene>
<dbReference type="OrthoDB" id="61481at2"/>
<dbReference type="Pfam" id="PF02625">
    <property type="entry name" value="XdhC_CoxI"/>
    <property type="match status" value="1"/>
</dbReference>
<dbReference type="InterPro" id="IPR027051">
    <property type="entry name" value="XdhC_Rossmann_dom"/>
</dbReference>
<dbReference type="InterPro" id="IPR052698">
    <property type="entry name" value="MoCofactor_Util/Proc"/>
</dbReference>
<evidence type="ECO:0000313" key="3">
    <source>
        <dbReference type="EMBL" id="SGY85646.1"/>
    </source>
</evidence>
<dbReference type="Proteomes" id="UP000183794">
    <property type="component" value="Unassembled WGS sequence"/>
</dbReference>
<dbReference type="GeneID" id="61294625"/>
<feature type="domain" description="XdhC Rossmann" evidence="2">
    <location>
        <begin position="108"/>
        <end position="250"/>
    </location>
</feature>
<evidence type="ECO:0000313" key="5">
    <source>
        <dbReference type="Proteomes" id="UP000182660"/>
    </source>
</evidence>
<feature type="domain" description="XdhC- CoxI" evidence="1">
    <location>
        <begin position="15"/>
        <end position="78"/>
    </location>
</feature>
<reference evidence="3 5" key="2">
    <citation type="submission" date="2016-11" db="EMBL/GenBank/DDBJ databases">
        <authorList>
            <person name="Klemetsen T."/>
        </authorList>
    </citation>
    <scope>NUCLEOTIDE SEQUENCE [LARGE SCALE GENOMIC DNA]</scope>
    <source>
        <strain evidence="3">MT 2528</strain>
    </source>
</reference>
<dbReference type="AlphaFoldDB" id="A0A090IH83"/>
<protein>
    <submittedName>
        <fullName evidence="4">Hypothetical xanthine dehydrogenase accessory factor XdhC</fullName>
    </submittedName>
</protein>
<sequence length="278" mass="30704">MFKDNWIDPLAELKQRGEVCIMITVLEHHGSTPRDSGTKMLITQDQQYATIGGGHLEHLATKMAREMLAEGKDALVVERFDLGARLGQCCGGSATLMFEPIGQSLHHLVVFGAGHVAKALLHVVATLPFRVTWIDQREEQFPALLPDNVTKLVSDDPAGDVLDMAKGSYYLVMTHNHQLDFDLAKAILKRGDAKYFGMIGSQTKKKRFQYRLRARDFTDTQINQMICPIGISAVVGKHPAEIAISVAGELIATYQGRALENKQKPNLVQVNSEIAKLA</sequence>
<dbReference type="EMBL" id="FPLJ01000028">
    <property type="protein sequence ID" value="SGY85646.1"/>
    <property type="molecule type" value="Genomic_DNA"/>
</dbReference>
<name>A0A090IH83_9GAMM</name>
<dbReference type="HOGENOM" id="CLU_041115_4_0_6"/>
<dbReference type="STRING" id="80854.MVIS_1311"/>
<dbReference type="EMBL" id="FPLD01000032">
    <property type="protein sequence ID" value="SGY88186.1"/>
    <property type="molecule type" value="Genomic_DNA"/>
</dbReference>
<dbReference type="RefSeq" id="WP_045109644.1">
    <property type="nucleotide sequence ID" value="NZ_CAWQZC010000052.1"/>
</dbReference>
<dbReference type="InterPro" id="IPR003777">
    <property type="entry name" value="XdhC_CoxI"/>
</dbReference>
<reference evidence="4 6" key="1">
    <citation type="submission" date="2016-11" db="EMBL/GenBank/DDBJ databases">
        <authorList>
            <person name="Jaros S."/>
            <person name="Januszkiewicz K."/>
            <person name="Wedrychowicz H."/>
        </authorList>
    </citation>
    <scope>NUCLEOTIDE SEQUENCE [LARGE SCALE GENOMIC DNA]</scope>
    <source>
        <strain evidence="4">NVI 5450</strain>
    </source>
</reference>
<evidence type="ECO:0000259" key="2">
    <source>
        <dbReference type="Pfam" id="PF13478"/>
    </source>
</evidence>
<dbReference type="NCBIfam" id="TIGR02964">
    <property type="entry name" value="xanthine_xdhC"/>
    <property type="match status" value="1"/>
</dbReference>
<proteinExistence type="predicted"/>
<organism evidence="4 6">
    <name type="scientific">Moritella viscosa</name>
    <dbReference type="NCBI Taxonomy" id="80854"/>
    <lineage>
        <taxon>Bacteria</taxon>
        <taxon>Pseudomonadati</taxon>
        <taxon>Pseudomonadota</taxon>
        <taxon>Gammaproteobacteria</taxon>
        <taxon>Alteromonadales</taxon>
        <taxon>Moritellaceae</taxon>
        <taxon>Moritella</taxon>
    </lineage>
</organism>